<evidence type="ECO:0000313" key="10">
    <source>
        <dbReference type="Proteomes" id="UP000308671"/>
    </source>
</evidence>
<feature type="signal peptide" evidence="8">
    <location>
        <begin position="1"/>
        <end position="19"/>
    </location>
</feature>
<organism evidence="9 10">
    <name type="scientific">Botrytis galanthina</name>
    <dbReference type="NCBI Taxonomy" id="278940"/>
    <lineage>
        <taxon>Eukaryota</taxon>
        <taxon>Fungi</taxon>
        <taxon>Dikarya</taxon>
        <taxon>Ascomycota</taxon>
        <taxon>Pezizomycotina</taxon>
        <taxon>Leotiomycetes</taxon>
        <taxon>Helotiales</taxon>
        <taxon>Sclerotiniaceae</taxon>
        <taxon>Botrytis</taxon>
    </lineage>
</organism>
<dbReference type="SUPFAM" id="SSF53474">
    <property type="entry name" value="alpha/beta-Hydrolases"/>
    <property type="match status" value="1"/>
</dbReference>
<dbReference type="Proteomes" id="UP000308671">
    <property type="component" value="Unassembled WGS sequence"/>
</dbReference>
<dbReference type="AlphaFoldDB" id="A0A4S8QZ17"/>
<dbReference type="EMBL" id="PQXL01000347">
    <property type="protein sequence ID" value="THV46939.1"/>
    <property type="molecule type" value="Genomic_DNA"/>
</dbReference>
<reference evidence="9 10" key="1">
    <citation type="submission" date="2017-12" db="EMBL/GenBank/DDBJ databases">
        <title>Comparative genomics of Botrytis spp.</title>
        <authorList>
            <person name="Valero-Jimenez C.A."/>
            <person name="Tapia P."/>
            <person name="Veloso J."/>
            <person name="Silva-Moreno E."/>
            <person name="Staats M."/>
            <person name="Valdes J.H."/>
            <person name="Van Kan J.A.L."/>
        </authorList>
    </citation>
    <scope>NUCLEOTIDE SEQUENCE [LARGE SCALE GENOMIC DNA]</scope>
    <source>
        <strain evidence="9 10">MUCL435</strain>
    </source>
</reference>
<keyword evidence="10" id="KW-1185">Reference proteome</keyword>
<keyword evidence="7" id="KW-1015">Disulfide bond</keyword>
<evidence type="ECO:0000256" key="6">
    <source>
        <dbReference type="ARBA" id="ARBA00022837"/>
    </source>
</evidence>
<evidence type="ECO:0000256" key="4">
    <source>
        <dbReference type="ARBA" id="ARBA00022729"/>
    </source>
</evidence>
<dbReference type="Gene3D" id="3.40.50.1820">
    <property type="entry name" value="alpha/beta hydrolase"/>
    <property type="match status" value="1"/>
</dbReference>
<gene>
    <name evidence="9" type="ORF">BGAL_0347g00010</name>
</gene>
<sequence>MTKRSLPLAFLASLPCTFAVNCTYNDVLSIMPTGVSLSFATPVVENGTFTVPEGDTGWPTNPINLPKLCAIGATVPFDQSNKTFGFGLFLPDKWNGRTLTVGNGGLAGGVNWADMGTGVKYGHAAISTDTGHNSTSTDASWSFENMESQTNWGWRALHESVVFAKNITEAYYQTAPSYNYYQGCSTGGRQGFKNAQMFPEDFDGVIAGAPAWWTSHQQIWQFWVGYINYISNVTMIPTFMFDVIGKEVLRQCDGQDGLVDTIISDPNACNFDANALLCGQNVTNGTAAVCLTVDQLATFDTLTKDFMDTNSTLVFPHWLLGAEPFWTMNIDGGSPNIIGLGYIQYTLGLGPNWNWQDFDADVVALSEKLNAGQADASDYDMSLFYDAGNKFIHYHGMSDGGISTGASFYLYDQIDRALTPQGIELDDFYRFFHIPGMGHCTDTADYVNAPYYIAGISMTNNGQYSVPGYEDSQHDILLALMDWVENDIAPESIIGTAYANFTTADVLTRQRPICPHPKQARYDGEGDPNDAMSWKCEMLY</sequence>
<dbReference type="InterPro" id="IPR011118">
    <property type="entry name" value="Tannase/feruloyl_esterase"/>
</dbReference>
<evidence type="ECO:0000256" key="1">
    <source>
        <dbReference type="ARBA" id="ARBA00006249"/>
    </source>
</evidence>
<keyword evidence="5 8" id="KW-0378">Hydrolase</keyword>
<dbReference type="PANTHER" id="PTHR33938:SF2">
    <property type="entry name" value="CARBOXYLIC ESTER HYDROLASE"/>
    <property type="match status" value="1"/>
</dbReference>
<keyword evidence="4 8" id="KW-0732">Signal</keyword>
<keyword evidence="2" id="KW-0719">Serine esterase</keyword>
<dbReference type="InterPro" id="IPR029058">
    <property type="entry name" value="AB_hydrolase_fold"/>
</dbReference>
<keyword evidence="6" id="KW-0106">Calcium</keyword>
<feature type="chain" id="PRO_5020980585" description="Carboxylic ester hydrolase" evidence="8">
    <location>
        <begin position="20"/>
        <end position="540"/>
    </location>
</feature>
<evidence type="ECO:0000313" key="9">
    <source>
        <dbReference type="EMBL" id="THV46939.1"/>
    </source>
</evidence>
<comment type="caution">
    <text evidence="9">The sequence shown here is derived from an EMBL/GenBank/DDBJ whole genome shotgun (WGS) entry which is preliminary data.</text>
</comment>
<dbReference type="PANTHER" id="PTHR33938">
    <property type="entry name" value="FERULOYL ESTERASE B-RELATED"/>
    <property type="match status" value="1"/>
</dbReference>
<evidence type="ECO:0000256" key="2">
    <source>
        <dbReference type="ARBA" id="ARBA00022487"/>
    </source>
</evidence>
<evidence type="ECO:0000256" key="5">
    <source>
        <dbReference type="ARBA" id="ARBA00022801"/>
    </source>
</evidence>
<accession>A0A4S8QZ17</accession>
<proteinExistence type="inferred from homology"/>
<dbReference type="EC" id="3.1.1.-" evidence="8"/>
<evidence type="ECO:0000256" key="3">
    <source>
        <dbReference type="ARBA" id="ARBA00022723"/>
    </source>
</evidence>
<dbReference type="GO" id="GO:0030600">
    <property type="term" value="F:feruloyl esterase activity"/>
    <property type="evidence" value="ECO:0007669"/>
    <property type="project" value="UniProtKB-ARBA"/>
</dbReference>
<dbReference type="GO" id="GO:0046872">
    <property type="term" value="F:metal ion binding"/>
    <property type="evidence" value="ECO:0007669"/>
    <property type="project" value="UniProtKB-KW"/>
</dbReference>
<comment type="similarity">
    <text evidence="1 8">Belongs to the tannase family.</text>
</comment>
<evidence type="ECO:0000256" key="8">
    <source>
        <dbReference type="RuleBase" id="RU361238"/>
    </source>
</evidence>
<keyword evidence="3" id="KW-0479">Metal-binding</keyword>
<protein>
    <recommendedName>
        <fullName evidence="8">Carboxylic ester hydrolase</fullName>
        <ecNumber evidence="8">3.1.1.-</ecNumber>
    </recommendedName>
</protein>
<evidence type="ECO:0000256" key="7">
    <source>
        <dbReference type="ARBA" id="ARBA00023157"/>
    </source>
</evidence>
<dbReference type="OrthoDB" id="3039123at2759"/>
<dbReference type="Pfam" id="PF07519">
    <property type="entry name" value="Tannase"/>
    <property type="match status" value="2"/>
</dbReference>
<name>A0A4S8QZ17_9HELO</name>